<keyword evidence="1" id="KW-0472">Membrane</keyword>
<feature type="transmembrane region" description="Helical" evidence="1">
    <location>
        <begin position="54"/>
        <end position="76"/>
    </location>
</feature>
<evidence type="ECO:0000256" key="1">
    <source>
        <dbReference type="SAM" id="Phobius"/>
    </source>
</evidence>
<keyword evidence="1" id="KW-0812">Transmembrane</keyword>
<sequence>MPDKYIEAPEEIIVVLVQAEGKKSLRDIKILFFFRSNIFLFLIKTSGYDELGDMTFLSFSSANIAMGIAFLLPYMFSCSFP</sequence>
<name>A0A841GMC8_9GAMM</name>
<keyword evidence="1" id="KW-1133">Transmembrane helix</keyword>
<proteinExistence type="predicted"/>
<reference evidence="2 3" key="1">
    <citation type="submission" date="2020-08" db="EMBL/GenBank/DDBJ databases">
        <title>Genomic Encyclopedia of Type Strains, Phase IV (KMG-IV): sequencing the most valuable type-strain genomes for metagenomic binning, comparative biology and taxonomic classification.</title>
        <authorList>
            <person name="Goeker M."/>
        </authorList>
    </citation>
    <scope>NUCLEOTIDE SEQUENCE [LARGE SCALE GENOMIC DNA]</scope>
    <source>
        <strain evidence="2 3">DSM 22975</strain>
    </source>
</reference>
<evidence type="ECO:0000313" key="3">
    <source>
        <dbReference type="Proteomes" id="UP000585721"/>
    </source>
</evidence>
<accession>A0A841GMC8</accession>
<organism evidence="2 3">
    <name type="scientific">Tolumonas osonensis</name>
    <dbReference type="NCBI Taxonomy" id="675874"/>
    <lineage>
        <taxon>Bacteria</taxon>
        <taxon>Pseudomonadati</taxon>
        <taxon>Pseudomonadota</taxon>
        <taxon>Gammaproteobacteria</taxon>
        <taxon>Aeromonadales</taxon>
        <taxon>Aeromonadaceae</taxon>
        <taxon>Tolumonas</taxon>
    </lineage>
</organism>
<keyword evidence="3" id="KW-1185">Reference proteome</keyword>
<gene>
    <name evidence="2" type="ORF">HNR75_000525</name>
</gene>
<evidence type="ECO:0000313" key="2">
    <source>
        <dbReference type="EMBL" id="MBB6054653.1"/>
    </source>
</evidence>
<dbReference type="AlphaFoldDB" id="A0A841GMC8"/>
<dbReference type="EMBL" id="JACHGR010000002">
    <property type="protein sequence ID" value="MBB6054653.1"/>
    <property type="molecule type" value="Genomic_DNA"/>
</dbReference>
<dbReference type="RefSeq" id="WP_188025471.1">
    <property type="nucleotide sequence ID" value="NZ_JACHGR010000002.1"/>
</dbReference>
<dbReference type="Proteomes" id="UP000585721">
    <property type="component" value="Unassembled WGS sequence"/>
</dbReference>
<comment type="caution">
    <text evidence="2">The sequence shown here is derived from an EMBL/GenBank/DDBJ whole genome shotgun (WGS) entry which is preliminary data.</text>
</comment>
<protein>
    <submittedName>
        <fullName evidence="2">Uncharacterized protein</fullName>
    </submittedName>
</protein>